<sequence>MGYHLYIQPAAVDEDAIDEDYEYIYESGPKWSVRNEWFWDCAEGTCSFQSLFGEPGSEWRRNADGEIFRLVTFREFEALAPLRQKFCSGDPPCAGRQVFDALRAHFDQAPHTDVKMTML</sequence>
<name>A0A481YVK1_9VIRU</name>
<organism evidence="1">
    <name type="scientific">Marseillevirus LCMAC103</name>
    <dbReference type="NCBI Taxonomy" id="2506604"/>
    <lineage>
        <taxon>Viruses</taxon>
        <taxon>Varidnaviria</taxon>
        <taxon>Bamfordvirae</taxon>
        <taxon>Nucleocytoviricota</taxon>
        <taxon>Megaviricetes</taxon>
        <taxon>Pimascovirales</taxon>
        <taxon>Pimascovirales incertae sedis</taxon>
        <taxon>Marseilleviridae</taxon>
    </lineage>
</organism>
<proteinExistence type="predicted"/>
<reference evidence="1" key="1">
    <citation type="journal article" date="2019" name="MBio">
        <title>Virus Genomes from Deep Sea Sediments Expand the Ocean Megavirome and Support Independent Origins of Viral Gigantism.</title>
        <authorList>
            <person name="Backstrom D."/>
            <person name="Yutin N."/>
            <person name="Jorgensen S.L."/>
            <person name="Dharamshi J."/>
            <person name="Homa F."/>
            <person name="Zaremba-Niedwiedzka K."/>
            <person name="Spang A."/>
            <person name="Wolf Y.I."/>
            <person name="Koonin E.V."/>
            <person name="Ettema T.J."/>
        </authorList>
    </citation>
    <scope>NUCLEOTIDE SEQUENCE</scope>
</reference>
<protein>
    <submittedName>
        <fullName evidence="1">Uncharacterized protein</fullName>
    </submittedName>
</protein>
<evidence type="ECO:0000313" key="1">
    <source>
        <dbReference type="EMBL" id="QBK86825.1"/>
    </source>
</evidence>
<accession>A0A481YVK1</accession>
<dbReference type="EMBL" id="MK500337">
    <property type="protein sequence ID" value="QBK86825.1"/>
    <property type="molecule type" value="Genomic_DNA"/>
</dbReference>
<gene>
    <name evidence="1" type="ORF">LCMAC103_01630</name>
</gene>